<feature type="compositionally biased region" description="Basic and acidic residues" evidence="1">
    <location>
        <begin position="29"/>
        <end position="48"/>
    </location>
</feature>
<feature type="region of interest" description="Disordered" evidence="1">
    <location>
        <begin position="29"/>
        <end position="108"/>
    </location>
</feature>
<dbReference type="EMBL" id="JAWDGP010004170">
    <property type="protein sequence ID" value="KAK3767192.1"/>
    <property type="molecule type" value="Genomic_DNA"/>
</dbReference>
<gene>
    <name evidence="2" type="ORF">RRG08_018062</name>
</gene>
<feature type="compositionally biased region" description="Basic and acidic residues" evidence="1">
    <location>
        <begin position="83"/>
        <end position="94"/>
    </location>
</feature>
<accession>A0AAE1DE61</accession>
<sequence>MSFCPGEHAWPNISRATCDTQKDAVTDPCCRDKIKDRDGKSTRLEKPRNSSGERAPQGVEQLTGRVSPYNSSGAATRTIKQSSKKEIIRTKVDPCKPQSAKRAPPECMDVVLPNPINRRSFDPWNGGPSKPCYRKKTTLGVYVGVQPFPETHPLDEETTRPWDNDTWIPYGGIFLQYNP</sequence>
<keyword evidence="3" id="KW-1185">Reference proteome</keyword>
<organism evidence="2 3">
    <name type="scientific">Elysia crispata</name>
    <name type="common">lettuce slug</name>
    <dbReference type="NCBI Taxonomy" id="231223"/>
    <lineage>
        <taxon>Eukaryota</taxon>
        <taxon>Metazoa</taxon>
        <taxon>Spiralia</taxon>
        <taxon>Lophotrochozoa</taxon>
        <taxon>Mollusca</taxon>
        <taxon>Gastropoda</taxon>
        <taxon>Heterobranchia</taxon>
        <taxon>Euthyneura</taxon>
        <taxon>Panpulmonata</taxon>
        <taxon>Sacoglossa</taxon>
        <taxon>Placobranchoidea</taxon>
        <taxon>Plakobranchidae</taxon>
        <taxon>Elysia</taxon>
    </lineage>
</organism>
<dbReference type="Proteomes" id="UP001283361">
    <property type="component" value="Unassembled WGS sequence"/>
</dbReference>
<feature type="compositionally biased region" description="Polar residues" evidence="1">
    <location>
        <begin position="68"/>
        <end position="81"/>
    </location>
</feature>
<evidence type="ECO:0000256" key="1">
    <source>
        <dbReference type="SAM" id="MobiDB-lite"/>
    </source>
</evidence>
<proteinExistence type="predicted"/>
<protein>
    <submittedName>
        <fullName evidence="2">Uncharacterized protein</fullName>
    </submittedName>
</protein>
<evidence type="ECO:0000313" key="3">
    <source>
        <dbReference type="Proteomes" id="UP001283361"/>
    </source>
</evidence>
<name>A0AAE1DE61_9GAST</name>
<dbReference type="AlphaFoldDB" id="A0AAE1DE61"/>
<evidence type="ECO:0000313" key="2">
    <source>
        <dbReference type="EMBL" id="KAK3767192.1"/>
    </source>
</evidence>
<comment type="caution">
    <text evidence="2">The sequence shown here is derived from an EMBL/GenBank/DDBJ whole genome shotgun (WGS) entry which is preliminary data.</text>
</comment>
<reference evidence="2" key="1">
    <citation type="journal article" date="2023" name="G3 (Bethesda)">
        <title>A reference genome for the long-term kleptoplast-retaining sea slug Elysia crispata morphotype clarki.</title>
        <authorList>
            <person name="Eastman K.E."/>
            <person name="Pendleton A.L."/>
            <person name="Shaikh M.A."/>
            <person name="Suttiyut T."/>
            <person name="Ogas R."/>
            <person name="Tomko P."/>
            <person name="Gavelis G."/>
            <person name="Widhalm J.R."/>
            <person name="Wisecaver J.H."/>
        </authorList>
    </citation>
    <scope>NUCLEOTIDE SEQUENCE</scope>
    <source>
        <strain evidence="2">ECLA1</strain>
    </source>
</reference>